<dbReference type="EMBL" id="ABEU02000021">
    <property type="status" value="NOT_ANNOTATED_CDS"/>
    <property type="molecule type" value="Genomic_DNA"/>
</dbReference>
<reference evidence="1" key="3">
    <citation type="submission" date="2020-12" db="UniProtKB">
        <authorList>
            <consortium name="EnsemblPlants"/>
        </authorList>
    </citation>
    <scope>IDENTIFICATION</scope>
</reference>
<dbReference type="Proteomes" id="UP000006727">
    <property type="component" value="Chromosome 21"/>
</dbReference>
<evidence type="ECO:0000313" key="2">
    <source>
        <dbReference type="Proteomes" id="UP000006727"/>
    </source>
</evidence>
<sequence>MDPALPPPLCPAAAAWPRTEVDYKWRRGPLQKTLASPTMVFHGYVKLALVWFEVSQNAGSRRCNCCKLAAPLSRSVRCLQSPVAKLPRLVMKFSFAGPSLANSVGCITVIVDTMYALRELGFRKSAPAFFSMRLCVPSWCILLATFFSIELDDCAFVATLQFES</sequence>
<dbReference type="AlphaFoldDB" id="A0A7I3Z293"/>
<dbReference type="EnsemblPlants" id="Pp3c21_16010V3.2">
    <property type="protein sequence ID" value="PAC:32915915.CDS.1"/>
    <property type="gene ID" value="Pp3c21_16010"/>
</dbReference>
<dbReference type="InParanoid" id="A0A7I3Z293"/>
<reference evidence="1 2" key="1">
    <citation type="journal article" date="2008" name="Science">
        <title>The Physcomitrella genome reveals evolutionary insights into the conquest of land by plants.</title>
        <authorList>
            <person name="Rensing S."/>
            <person name="Lang D."/>
            <person name="Zimmer A."/>
            <person name="Terry A."/>
            <person name="Salamov A."/>
            <person name="Shapiro H."/>
            <person name="Nishiyama T."/>
            <person name="Perroud P.-F."/>
            <person name="Lindquist E."/>
            <person name="Kamisugi Y."/>
            <person name="Tanahashi T."/>
            <person name="Sakakibara K."/>
            <person name="Fujita T."/>
            <person name="Oishi K."/>
            <person name="Shin-I T."/>
            <person name="Kuroki Y."/>
            <person name="Toyoda A."/>
            <person name="Suzuki Y."/>
            <person name="Hashimoto A."/>
            <person name="Yamaguchi K."/>
            <person name="Sugano A."/>
            <person name="Kohara Y."/>
            <person name="Fujiyama A."/>
            <person name="Anterola A."/>
            <person name="Aoki S."/>
            <person name="Ashton N."/>
            <person name="Barbazuk W.B."/>
            <person name="Barker E."/>
            <person name="Bennetzen J."/>
            <person name="Bezanilla M."/>
            <person name="Blankenship R."/>
            <person name="Cho S.H."/>
            <person name="Dutcher S."/>
            <person name="Estelle M."/>
            <person name="Fawcett J.A."/>
            <person name="Gundlach H."/>
            <person name="Hanada K."/>
            <person name="Heyl A."/>
            <person name="Hicks K.A."/>
            <person name="Hugh J."/>
            <person name="Lohr M."/>
            <person name="Mayer K."/>
            <person name="Melkozernov A."/>
            <person name="Murata T."/>
            <person name="Nelson D."/>
            <person name="Pils B."/>
            <person name="Prigge M."/>
            <person name="Reiss B."/>
            <person name="Renner T."/>
            <person name="Rombauts S."/>
            <person name="Rushton P."/>
            <person name="Sanderfoot A."/>
            <person name="Schween G."/>
            <person name="Shiu S.-H."/>
            <person name="Stueber K."/>
            <person name="Theodoulou F.L."/>
            <person name="Tu H."/>
            <person name="Van de Peer Y."/>
            <person name="Verrier P.J."/>
            <person name="Waters E."/>
            <person name="Wood A."/>
            <person name="Yang L."/>
            <person name="Cove D."/>
            <person name="Cuming A."/>
            <person name="Hasebe M."/>
            <person name="Lucas S."/>
            <person name="Mishler D.B."/>
            <person name="Reski R."/>
            <person name="Grigoriev I."/>
            <person name="Quatrano R.S."/>
            <person name="Boore J.L."/>
        </authorList>
    </citation>
    <scope>NUCLEOTIDE SEQUENCE [LARGE SCALE GENOMIC DNA]</scope>
    <source>
        <strain evidence="1 2">cv. Gransden 2004</strain>
    </source>
</reference>
<protein>
    <submittedName>
        <fullName evidence="1">Uncharacterized protein</fullName>
    </submittedName>
</protein>
<name>A0A7I3Z293_PHYPA</name>
<keyword evidence="2" id="KW-1185">Reference proteome</keyword>
<accession>A0A7I3Z293</accession>
<proteinExistence type="predicted"/>
<organism evidence="1 2">
    <name type="scientific">Physcomitrium patens</name>
    <name type="common">Spreading-leaved earth moss</name>
    <name type="synonym">Physcomitrella patens</name>
    <dbReference type="NCBI Taxonomy" id="3218"/>
    <lineage>
        <taxon>Eukaryota</taxon>
        <taxon>Viridiplantae</taxon>
        <taxon>Streptophyta</taxon>
        <taxon>Embryophyta</taxon>
        <taxon>Bryophyta</taxon>
        <taxon>Bryophytina</taxon>
        <taxon>Bryopsida</taxon>
        <taxon>Funariidae</taxon>
        <taxon>Funariales</taxon>
        <taxon>Funariaceae</taxon>
        <taxon>Physcomitrium</taxon>
    </lineage>
</organism>
<reference evidence="1 2" key="2">
    <citation type="journal article" date="2018" name="Plant J.">
        <title>The Physcomitrella patens chromosome-scale assembly reveals moss genome structure and evolution.</title>
        <authorList>
            <person name="Lang D."/>
            <person name="Ullrich K.K."/>
            <person name="Murat F."/>
            <person name="Fuchs J."/>
            <person name="Jenkins J."/>
            <person name="Haas F.B."/>
            <person name="Piednoel M."/>
            <person name="Gundlach H."/>
            <person name="Van Bel M."/>
            <person name="Meyberg R."/>
            <person name="Vives C."/>
            <person name="Morata J."/>
            <person name="Symeonidi A."/>
            <person name="Hiss M."/>
            <person name="Muchero W."/>
            <person name="Kamisugi Y."/>
            <person name="Saleh O."/>
            <person name="Blanc G."/>
            <person name="Decker E.L."/>
            <person name="van Gessel N."/>
            <person name="Grimwood J."/>
            <person name="Hayes R.D."/>
            <person name="Graham S.W."/>
            <person name="Gunter L.E."/>
            <person name="McDaniel S.F."/>
            <person name="Hoernstein S.N.W."/>
            <person name="Larsson A."/>
            <person name="Li F.W."/>
            <person name="Perroud P.F."/>
            <person name="Phillips J."/>
            <person name="Ranjan P."/>
            <person name="Rokshar D.S."/>
            <person name="Rothfels C.J."/>
            <person name="Schneider L."/>
            <person name="Shu S."/>
            <person name="Stevenson D.W."/>
            <person name="Thummler F."/>
            <person name="Tillich M."/>
            <person name="Villarreal Aguilar J.C."/>
            <person name="Widiez T."/>
            <person name="Wong G.K."/>
            <person name="Wymore A."/>
            <person name="Zhang Y."/>
            <person name="Zimmer A.D."/>
            <person name="Quatrano R.S."/>
            <person name="Mayer K.F.X."/>
            <person name="Goodstein D."/>
            <person name="Casacuberta J.M."/>
            <person name="Vandepoele K."/>
            <person name="Reski R."/>
            <person name="Cuming A.C."/>
            <person name="Tuskan G.A."/>
            <person name="Maumus F."/>
            <person name="Salse J."/>
            <person name="Schmutz J."/>
            <person name="Rensing S.A."/>
        </authorList>
    </citation>
    <scope>NUCLEOTIDE SEQUENCE [LARGE SCALE GENOMIC DNA]</scope>
    <source>
        <strain evidence="1 2">cv. Gransden 2004</strain>
    </source>
</reference>
<evidence type="ECO:0000313" key="1">
    <source>
        <dbReference type="EnsemblPlants" id="PAC:32915915.CDS.1"/>
    </source>
</evidence>
<dbReference type="Gramene" id="Pp3c21_16010V3.2">
    <property type="protein sequence ID" value="PAC:32915915.CDS.1"/>
    <property type="gene ID" value="Pp3c21_16010"/>
</dbReference>